<keyword evidence="1" id="KW-0732">Signal</keyword>
<name>A0A7W7B1U2_9SPHN</name>
<evidence type="ECO:0000313" key="2">
    <source>
        <dbReference type="EMBL" id="MBB4632446.1"/>
    </source>
</evidence>
<dbReference type="Proteomes" id="UP000566324">
    <property type="component" value="Unassembled WGS sequence"/>
</dbReference>
<protein>
    <submittedName>
        <fullName evidence="2">Uncharacterized protein</fullName>
    </submittedName>
</protein>
<dbReference type="RefSeq" id="WP_184069015.1">
    <property type="nucleotide sequence ID" value="NZ_JACHNZ010000021.1"/>
</dbReference>
<feature type="chain" id="PRO_5030786679" evidence="1">
    <location>
        <begin position="24"/>
        <end position="159"/>
    </location>
</feature>
<organism evidence="2 3">
    <name type="scientific">Sphingosinicella soli</name>
    <dbReference type="NCBI Taxonomy" id="333708"/>
    <lineage>
        <taxon>Bacteria</taxon>
        <taxon>Pseudomonadati</taxon>
        <taxon>Pseudomonadota</taxon>
        <taxon>Alphaproteobacteria</taxon>
        <taxon>Sphingomonadales</taxon>
        <taxon>Sphingosinicellaceae</taxon>
        <taxon>Sphingosinicella</taxon>
    </lineage>
</organism>
<accession>A0A7W7B1U2</accession>
<proteinExistence type="predicted"/>
<evidence type="ECO:0000256" key="1">
    <source>
        <dbReference type="SAM" id="SignalP"/>
    </source>
</evidence>
<evidence type="ECO:0000313" key="3">
    <source>
        <dbReference type="Proteomes" id="UP000566324"/>
    </source>
</evidence>
<comment type="caution">
    <text evidence="2">The sequence shown here is derived from an EMBL/GenBank/DDBJ whole genome shotgun (WGS) entry which is preliminary data.</text>
</comment>
<gene>
    <name evidence="2" type="ORF">GGQ98_002071</name>
</gene>
<reference evidence="2 3" key="1">
    <citation type="submission" date="2020-08" db="EMBL/GenBank/DDBJ databases">
        <title>Genomic Encyclopedia of Type Strains, Phase IV (KMG-IV): sequencing the most valuable type-strain genomes for metagenomic binning, comparative biology and taxonomic classification.</title>
        <authorList>
            <person name="Goeker M."/>
        </authorList>
    </citation>
    <scope>NUCLEOTIDE SEQUENCE [LARGE SCALE GENOMIC DNA]</scope>
    <source>
        <strain evidence="2 3">DSM 17328</strain>
    </source>
</reference>
<feature type="signal peptide" evidence="1">
    <location>
        <begin position="1"/>
        <end position="23"/>
    </location>
</feature>
<dbReference type="EMBL" id="JACHNZ010000021">
    <property type="protein sequence ID" value="MBB4632446.1"/>
    <property type="molecule type" value="Genomic_DNA"/>
</dbReference>
<dbReference type="AlphaFoldDB" id="A0A7W7B1U2"/>
<sequence>MRKRCLAAAAFVAAAGFSGAAEARCVLPILVQRDADEAAEYVLASEALVIDGIVRELPRGDGTLFQRIEVIRYLKGKGADSIDIWPGPRKPTRHDILNTDDWGRIDAPAGSRVVTALRQTPYGWTVGECAYQALAVPGVEGALREMTAARGKTEKPKKK</sequence>
<keyword evidence="3" id="KW-1185">Reference proteome</keyword>